<protein>
    <submittedName>
        <fullName evidence="1">Uncharacterized protein</fullName>
    </submittedName>
</protein>
<dbReference type="Proteomes" id="UP000184517">
    <property type="component" value="Unassembled WGS sequence"/>
</dbReference>
<evidence type="ECO:0000313" key="2">
    <source>
        <dbReference type="Proteomes" id="UP000184517"/>
    </source>
</evidence>
<accession>A0A1M4YUZ6</accession>
<reference evidence="2" key="1">
    <citation type="submission" date="2016-11" db="EMBL/GenBank/DDBJ databases">
        <authorList>
            <person name="Varghese N."/>
            <person name="Submissions S."/>
        </authorList>
    </citation>
    <scope>NUCLEOTIDE SEQUENCE [LARGE SCALE GENOMIC DNA]</scope>
    <source>
        <strain evidence="2">DSM 16579</strain>
    </source>
</reference>
<dbReference type="EMBL" id="FQVF01000005">
    <property type="protein sequence ID" value="SHF09322.1"/>
    <property type="molecule type" value="Genomic_DNA"/>
</dbReference>
<evidence type="ECO:0000313" key="1">
    <source>
        <dbReference type="EMBL" id="SHF09322.1"/>
    </source>
</evidence>
<dbReference type="InterPro" id="IPR058227">
    <property type="entry name" value="RSP_7527-like"/>
</dbReference>
<proteinExistence type="predicted"/>
<dbReference type="AlphaFoldDB" id="A0A1M4YUZ6"/>
<organism evidence="1 2">
    <name type="scientific">Marinomonas polaris DSM 16579</name>
    <dbReference type="NCBI Taxonomy" id="1122206"/>
    <lineage>
        <taxon>Bacteria</taxon>
        <taxon>Pseudomonadati</taxon>
        <taxon>Pseudomonadota</taxon>
        <taxon>Gammaproteobacteria</taxon>
        <taxon>Oceanospirillales</taxon>
        <taxon>Oceanospirillaceae</taxon>
        <taxon>Marinomonas</taxon>
    </lineage>
</organism>
<dbReference type="RefSeq" id="WP_072838921.1">
    <property type="nucleotide sequence ID" value="NZ_FQVF01000005.1"/>
</dbReference>
<sequence>MKNDLKYDAFGNLDADYYVEKAYELRRAYYAELTKKAVASIKAFFAKLTAGRTLKSAQPQH</sequence>
<gene>
    <name evidence="1" type="ORF">SAMN02745753_01318</name>
</gene>
<dbReference type="OrthoDB" id="6106757at2"/>
<dbReference type="NCBIfam" id="NF046098">
    <property type="entry name" value="RSP_7527_fam"/>
    <property type="match status" value="1"/>
</dbReference>
<keyword evidence="2" id="KW-1185">Reference proteome</keyword>
<name>A0A1M4YUZ6_9GAMM</name>